<accession>A0A0F5JXL8</accession>
<dbReference type="AlphaFoldDB" id="A0A0F5JXL8"/>
<evidence type="ECO:0000313" key="2">
    <source>
        <dbReference type="Proteomes" id="UP000033618"/>
    </source>
</evidence>
<keyword evidence="2" id="KW-1185">Reference proteome</keyword>
<dbReference type="Proteomes" id="UP000033618">
    <property type="component" value="Unassembled WGS sequence"/>
</dbReference>
<comment type="caution">
    <text evidence="1">The sequence shown here is derived from an EMBL/GenBank/DDBJ whole genome shotgun (WGS) entry which is preliminary data.</text>
</comment>
<organism evidence="1 2">
    <name type="scientific">Robbsia andropogonis</name>
    <dbReference type="NCBI Taxonomy" id="28092"/>
    <lineage>
        <taxon>Bacteria</taxon>
        <taxon>Pseudomonadati</taxon>
        <taxon>Pseudomonadota</taxon>
        <taxon>Betaproteobacteria</taxon>
        <taxon>Burkholderiales</taxon>
        <taxon>Burkholderiaceae</taxon>
        <taxon>Robbsia</taxon>
    </lineage>
</organism>
<sequence>MFVRAIGWNDAVFSGTSHWRGHRHGRRTRYVAQPVAASARRMTIPRGTSACAVKHAMRSTLVGRVVD</sequence>
<protein>
    <submittedName>
        <fullName evidence="1">Uncharacterized protein</fullName>
    </submittedName>
</protein>
<reference evidence="1 2" key="1">
    <citation type="submission" date="2015-03" db="EMBL/GenBank/DDBJ databases">
        <title>Draft Genome Sequence of Burkholderia andropogonis type strain ICMP2807, isolated from Sorghum bicolor.</title>
        <authorList>
            <person name="Lopes-Santos L."/>
            <person name="Castro D.B."/>
            <person name="Ottoboni L.M."/>
            <person name="Park D."/>
            <person name="Weirc B.S."/>
            <person name="Destefano S.A."/>
        </authorList>
    </citation>
    <scope>NUCLEOTIDE SEQUENCE [LARGE SCALE GENOMIC DNA]</scope>
    <source>
        <strain evidence="1 2">ICMP2807</strain>
    </source>
</reference>
<proteinExistence type="predicted"/>
<gene>
    <name evidence="1" type="ORF">WM40_16620</name>
</gene>
<dbReference type="EMBL" id="LAQU01000018">
    <property type="protein sequence ID" value="KKB62568.1"/>
    <property type="molecule type" value="Genomic_DNA"/>
</dbReference>
<name>A0A0F5JXL8_9BURK</name>
<evidence type="ECO:0000313" key="1">
    <source>
        <dbReference type="EMBL" id="KKB62568.1"/>
    </source>
</evidence>
<dbReference type="PATRIC" id="fig|28092.6.peg.3909"/>